<dbReference type="SUPFAM" id="SSF158472">
    <property type="entry name" value="HAMP domain-like"/>
    <property type="match status" value="1"/>
</dbReference>
<dbReference type="PROSITE" id="PS50885">
    <property type="entry name" value="HAMP"/>
    <property type="match status" value="1"/>
</dbReference>
<feature type="transmembrane region" description="Helical" evidence="2">
    <location>
        <begin position="240"/>
        <end position="259"/>
    </location>
</feature>
<dbReference type="Pfam" id="PF00672">
    <property type="entry name" value="HAMP"/>
    <property type="match status" value="1"/>
</dbReference>
<evidence type="ECO:0000259" key="3">
    <source>
        <dbReference type="PROSITE" id="PS50885"/>
    </source>
</evidence>
<dbReference type="EMBL" id="DSPX01000132">
    <property type="protein sequence ID" value="HGG01603.1"/>
    <property type="molecule type" value="Genomic_DNA"/>
</dbReference>
<sequence>MQPSDRTPPEPQPHMRTPHQTPPGSPLPTPQGWIWRTLGRLSIRHKITLGYGLSLAIAIIGTSSGILFGEQYQRQATANLVQANDHEELLTQLRIATLELPLYWHNLEYTEATTDQKPIPIHTQVIRQQSDLRQQVAQIKQQLVALQSIEGSQSLLGEYPNLLDTYARELDQLLTNLAALDSSPAATAIAEQLITDFTAQLSFPQLIRFSQQLQPLIIQARKHQAEAEVSLDKEAEYQELSILISLLLSVGIAAFLAIITTRVIARPIEAVTDVAQRITKESNFHLEVPILTEDEIGVLSTSINQLIARVCQLLEELEAEQESQLMQSEKMAALGRMIAGVPTS</sequence>
<feature type="transmembrane region" description="Helical" evidence="2">
    <location>
        <begin position="49"/>
        <end position="69"/>
    </location>
</feature>
<feature type="compositionally biased region" description="Pro residues" evidence="1">
    <location>
        <begin position="20"/>
        <end position="29"/>
    </location>
</feature>
<evidence type="ECO:0000313" key="4">
    <source>
        <dbReference type="EMBL" id="HGG01603.1"/>
    </source>
</evidence>
<keyword evidence="2" id="KW-0812">Transmembrane</keyword>
<reference evidence="4" key="1">
    <citation type="journal article" date="2020" name="mSystems">
        <title>Genome- and Community-Level Interaction Insights into Carbon Utilization and Element Cycling Functions of Hydrothermarchaeota in Hydrothermal Sediment.</title>
        <authorList>
            <person name="Zhou Z."/>
            <person name="Liu Y."/>
            <person name="Xu W."/>
            <person name="Pan J."/>
            <person name="Luo Z.H."/>
            <person name="Li M."/>
        </authorList>
    </citation>
    <scope>NUCLEOTIDE SEQUENCE [LARGE SCALE GENOMIC DNA]</scope>
    <source>
        <strain evidence="4">SpSt-374</strain>
    </source>
</reference>
<evidence type="ECO:0000256" key="2">
    <source>
        <dbReference type="SAM" id="Phobius"/>
    </source>
</evidence>
<dbReference type="Gene3D" id="6.10.340.10">
    <property type="match status" value="1"/>
</dbReference>
<keyword evidence="2" id="KW-1133">Transmembrane helix</keyword>
<feature type="region of interest" description="Disordered" evidence="1">
    <location>
        <begin position="1"/>
        <end position="30"/>
    </location>
</feature>
<name>A0A7C3ZKN1_9CYAN</name>
<protein>
    <submittedName>
        <fullName evidence="4">HAMP domain-containing protein</fullName>
    </submittedName>
</protein>
<dbReference type="SMART" id="SM00304">
    <property type="entry name" value="HAMP"/>
    <property type="match status" value="1"/>
</dbReference>
<keyword evidence="2" id="KW-0472">Membrane</keyword>
<feature type="domain" description="HAMP" evidence="3">
    <location>
        <begin position="262"/>
        <end position="315"/>
    </location>
</feature>
<organism evidence="4">
    <name type="scientific">Planktothricoides sp. SpSt-374</name>
    <dbReference type="NCBI Taxonomy" id="2282167"/>
    <lineage>
        <taxon>Bacteria</taxon>
        <taxon>Bacillati</taxon>
        <taxon>Cyanobacteriota</taxon>
        <taxon>Cyanophyceae</taxon>
        <taxon>Oscillatoriophycideae</taxon>
        <taxon>Oscillatoriales</taxon>
        <taxon>Oscillatoriaceae</taxon>
        <taxon>Planktothricoides</taxon>
    </lineage>
</organism>
<dbReference type="GO" id="GO:0007165">
    <property type="term" value="P:signal transduction"/>
    <property type="evidence" value="ECO:0007669"/>
    <property type="project" value="InterPro"/>
</dbReference>
<evidence type="ECO:0000256" key="1">
    <source>
        <dbReference type="SAM" id="MobiDB-lite"/>
    </source>
</evidence>
<dbReference type="AlphaFoldDB" id="A0A7C3ZKN1"/>
<dbReference type="InterPro" id="IPR003660">
    <property type="entry name" value="HAMP_dom"/>
</dbReference>
<dbReference type="GO" id="GO:0016020">
    <property type="term" value="C:membrane"/>
    <property type="evidence" value="ECO:0007669"/>
    <property type="project" value="InterPro"/>
</dbReference>
<proteinExistence type="predicted"/>
<comment type="caution">
    <text evidence="4">The sequence shown here is derived from an EMBL/GenBank/DDBJ whole genome shotgun (WGS) entry which is preliminary data.</text>
</comment>
<accession>A0A7C3ZKN1</accession>
<dbReference type="CDD" id="cd06225">
    <property type="entry name" value="HAMP"/>
    <property type="match status" value="1"/>
</dbReference>
<gene>
    <name evidence="4" type="ORF">ENR15_13375</name>
</gene>